<dbReference type="EMBL" id="CP136051">
    <property type="protein sequence ID" value="WOK06888.1"/>
    <property type="molecule type" value="Genomic_DNA"/>
</dbReference>
<accession>A0ABZ0IPC5</accession>
<proteinExistence type="predicted"/>
<dbReference type="RefSeq" id="WP_317489581.1">
    <property type="nucleotide sequence ID" value="NZ_CP136051.1"/>
</dbReference>
<keyword evidence="2" id="KW-1185">Reference proteome</keyword>
<gene>
    <name evidence="1" type="ORF">RT717_27855</name>
</gene>
<reference evidence="1 2" key="1">
    <citation type="journal article" date="2023" name="Microbiol. Resour. Announc.">
        <title>Complete Genome Sequence of Imperialibacter roseus strain P4T.</title>
        <authorList>
            <person name="Tizabi D.R."/>
            <person name="Bachvaroff T."/>
            <person name="Hill R.T."/>
        </authorList>
    </citation>
    <scope>NUCLEOTIDE SEQUENCE [LARGE SCALE GENOMIC DNA]</scope>
    <source>
        <strain evidence="1 2">P4T</strain>
    </source>
</reference>
<evidence type="ECO:0000313" key="1">
    <source>
        <dbReference type="EMBL" id="WOK06888.1"/>
    </source>
</evidence>
<sequence length="698" mass="77575">MLLLAIVPQSHAQQPSVPPQEGDTLDNVTISEAEARNIMKGLFDLPRLTHSLALGRIAKDERLTAFTDGFMQRNNIQVLTIGYIESDEFWPRIFRQQRLNKINKADNDNLLAAKIIFVPVATEGPPTGYTTRLELTGKTSTVYELLSISQAEVDSIAVSTSQQQLGSTTFATPNEAKETVVSALIAALQRVEESQLIVEIEVDSALIVGDTTEVISVIDGIGRNADLVVINTVQNIFISGEERVGITYSIKDTLSLNFSKLEIFRLTEEDTLDVIAFFGLPVGDQVVFKDGRDTSEGWQGTNSLDEFVEAGNYLIKLTVTTDDIYTNGYESYEVVEAVQPVQEVPDYIYDYFVTDSDAWYREKESPYKTITPEPKTNILAQGLQVALLDVVRDSNDKDVAKMNVKSTGEVEFTTLSNITQVKGFATERNYRLLNDYTALKIPFLGNSSEKTYETDTEIAADKYFGIYIKVSGEKSEIEGHWISKSSLIWIDLIEKEEFLEETKNATKVGTKFTGNQTSVACNVCVRSALLILKEDPALFPKEGSAFYDPANSFDVSYPKGYITNPGQAKNIKEDFDILSSKPDLSSRFTKIEKKDDEDWEVYFKGLQDKADAGGIIVGTLLSSDGSSGHVMMITPGGLIDISESTQKWGESFARKSRNVLKVPRVLECGTGARNNEAPLCRNVDYVGATKRLKWYEYN</sequence>
<name>A0ABZ0IPC5_9BACT</name>
<dbReference type="Proteomes" id="UP001302349">
    <property type="component" value="Chromosome"/>
</dbReference>
<evidence type="ECO:0000313" key="2">
    <source>
        <dbReference type="Proteomes" id="UP001302349"/>
    </source>
</evidence>
<organism evidence="1 2">
    <name type="scientific">Imperialibacter roseus</name>
    <dbReference type="NCBI Taxonomy" id="1324217"/>
    <lineage>
        <taxon>Bacteria</taxon>
        <taxon>Pseudomonadati</taxon>
        <taxon>Bacteroidota</taxon>
        <taxon>Cytophagia</taxon>
        <taxon>Cytophagales</taxon>
        <taxon>Flammeovirgaceae</taxon>
        <taxon>Imperialibacter</taxon>
    </lineage>
</organism>
<protein>
    <submittedName>
        <fullName evidence="1">Uncharacterized protein</fullName>
    </submittedName>
</protein>